<sequence>MLSSPSKDTAQSPLLEGELEKLNAEYASAIEENQAAQSKYEDALERRRRRSQSNKGDDRDSSHNPRTLLNRHVELRSLQKRNTSFVVLKDELDKIKSLLDSAKWKVRPAAAQEQLTVPPDARNDISLLEHTLMRHVKALEMAVVQSHLEAKAEKAKLDKARVRAQSDEHGVTPEQRVRAMLTTRRHLTKWLEESLEKCQDNFGEHGGDDKDVQDPGPGQNGEVITDDMIDEQYERYLDARRRIIDAVDNLRAPIPFKGGESTEQQPHEEQGKATRQKGLGGSAVLNNVERNLLPSLRHNSVVKSHLALIREQLDDEARATKNMLDRLSDESQLLQAFPILARSGRFEHAASAIGTKSEAREDQVGDDEVAQRIKPWLFAAEAAEVALSSNMEKQLGQGTEAMHTVSRSLAELSLLKNTKLDENFVL</sequence>
<feature type="region of interest" description="Disordered" evidence="1">
    <location>
        <begin position="254"/>
        <end position="281"/>
    </location>
</feature>
<evidence type="ECO:0000256" key="1">
    <source>
        <dbReference type="SAM" id="MobiDB-lite"/>
    </source>
</evidence>
<keyword evidence="3" id="KW-1185">Reference proteome</keyword>
<dbReference type="AlphaFoldDB" id="A0AA39CV44"/>
<name>A0AA39CV44_9EURO</name>
<dbReference type="Proteomes" id="UP001172681">
    <property type="component" value="Unassembled WGS sequence"/>
</dbReference>
<evidence type="ECO:0000313" key="2">
    <source>
        <dbReference type="EMBL" id="KAJ9628345.1"/>
    </source>
</evidence>
<evidence type="ECO:0000313" key="3">
    <source>
        <dbReference type="Proteomes" id="UP001172681"/>
    </source>
</evidence>
<feature type="region of interest" description="Disordered" evidence="1">
    <location>
        <begin position="199"/>
        <end position="227"/>
    </location>
</feature>
<accession>A0AA39CV44</accession>
<comment type="caution">
    <text evidence="2">The sequence shown here is derived from an EMBL/GenBank/DDBJ whole genome shotgun (WGS) entry which is preliminary data.</text>
</comment>
<proteinExistence type="predicted"/>
<feature type="region of interest" description="Disordered" evidence="1">
    <location>
        <begin position="30"/>
        <end position="71"/>
    </location>
</feature>
<feature type="compositionally biased region" description="Basic and acidic residues" evidence="1">
    <location>
        <begin position="199"/>
        <end position="213"/>
    </location>
</feature>
<gene>
    <name evidence="2" type="ORF">H2204_009320</name>
</gene>
<dbReference type="EMBL" id="JAPDRN010000072">
    <property type="protein sequence ID" value="KAJ9628345.1"/>
    <property type="molecule type" value="Genomic_DNA"/>
</dbReference>
<protein>
    <submittedName>
        <fullName evidence="2">Uncharacterized protein</fullName>
    </submittedName>
</protein>
<organism evidence="2 3">
    <name type="scientific">Knufia peltigerae</name>
    <dbReference type="NCBI Taxonomy" id="1002370"/>
    <lineage>
        <taxon>Eukaryota</taxon>
        <taxon>Fungi</taxon>
        <taxon>Dikarya</taxon>
        <taxon>Ascomycota</taxon>
        <taxon>Pezizomycotina</taxon>
        <taxon>Eurotiomycetes</taxon>
        <taxon>Chaetothyriomycetidae</taxon>
        <taxon>Chaetothyriales</taxon>
        <taxon>Trichomeriaceae</taxon>
        <taxon>Knufia</taxon>
    </lineage>
</organism>
<reference evidence="2" key="1">
    <citation type="submission" date="2022-10" db="EMBL/GenBank/DDBJ databases">
        <title>Culturing micro-colonial fungi from biological soil crusts in the Mojave desert and describing Neophaeococcomyces mojavensis, and introducing the new genera and species Taxawa tesnikishii.</title>
        <authorList>
            <person name="Kurbessoian T."/>
            <person name="Stajich J.E."/>
        </authorList>
    </citation>
    <scope>NUCLEOTIDE SEQUENCE</scope>
    <source>
        <strain evidence="2">TK_35</strain>
    </source>
</reference>